<evidence type="ECO:0000313" key="1">
    <source>
        <dbReference type="EMBL" id="RXK35171.1"/>
    </source>
</evidence>
<name>A0A4Q1BFJ5_TREME</name>
<evidence type="ECO:0000313" key="2">
    <source>
        <dbReference type="Proteomes" id="UP000289152"/>
    </source>
</evidence>
<protein>
    <submittedName>
        <fullName evidence="1">Uncharacterized protein</fullName>
    </submittedName>
</protein>
<proteinExistence type="predicted"/>
<dbReference type="VEuPathDB" id="FungiDB:TREMEDRAFT_57923"/>
<dbReference type="InParanoid" id="A0A4Q1BFJ5"/>
<organism evidence="1 2">
    <name type="scientific">Tremella mesenterica</name>
    <name type="common">Jelly fungus</name>
    <dbReference type="NCBI Taxonomy" id="5217"/>
    <lineage>
        <taxon>Eukaryota</taxon>
        <taxon>Fungi</taxon>
        <taxon>Dikarya</taxon>
        <taxon>Basidiomycota</taxon>
        <taxon>Agaricomycotina</taxon>
        <taxon>Tremellomycetes</taxon>
        <taxon>Tremellales</taxon>
        <taxon>Tremellaceae</taxon>
        <taxon>Tremella</taxon>
    </lineage>
</organism>
<keyword evidence="2" id="KW-1185">Reference proteome</keyword>
<reference evidence="1 2" key="1">
    <citation type="submission" date="2016-06" db="EMBL/GenBank/DDBJ databases">
        <title>Evolution of pathogenesis and genome organization in the Tremellales.</title>
        <authorList>
            <person name="Cuomo C."/>
            <person name="Litvintseva A."/>
            <person name="Heitman J."/>
            <person name="Chen Y."/>
            <person name="Sun S."/>
            <person name="Springer D."/>
            <person name="Dromer F."/>
            <person name="Young S."/>
            <person name="Zeng Q."/>
            <person name="Chapman S."/>
            <person name="Gujja S."/>
            <person name="Saif S."/>
            <person name="Birren B."/>
        </authorList>
    </citation>
    <scope>NUCLEOTIDE SEQUENCE [LARGE SCALE GENOMIC DNA]</scope>
    <source>
        <strain evidence="1 2">ATCC 28783</strain>
    </source>
</reference>
<dbReference type="AlphaFoldDB" id="A0A4Q1BFJ5"/>
<dbReference type="Proteomes" id="UP000289152">
    <property type="component" value="Unassembled WGS sequence"/>
</dbReference>
<dbReference type="EMBL" id="SDIL01000154">
    <property type="protein sequence ID" value="RXK35171.1"/>
    <property type="molecule type" value="Genomic_DNA"/>
</dbReference>
<comment type="caution">
    <text evidence="1">The sequence shown here is derived from an EMBL/GenBank/DDBJ whole genome shotgun (WGS) entry which is preliminary data.</text>
</comment>
<gene>
    <name evidence="1" type="ORF">M231_07583</name>
</gene>
<accession>A0A4Q1BFJ5</accession>
<sequence length="388" mass="43926">MTLNRNAASKVHHLPELRRHILRFLSPSQLLKILPVNRLIFQSAAELIYARTPYEIALTLRNNESDRATFYRSCISTIDASDPRSRPIGYYETLSLFSPSGIAHIQADFPNIQWIIRDVRPFFAGERWTVDVKRRKVRYGHTVFLTPENLEMGLPSLLSAEPTSSFSCVTHISTISSPTCTKFAPIQVNEQEGNWPGWEVNEEIRLAPSCYINSQHHRTLLDRLLNPAFFPCNITRISIGNVPVTLSALEDIYRARCPNAGLQELAASNLFPFSLDQFKTFLVSVKVENLSLGMHAKHEIEEVDGMLKLLMGDSGAGAEKERGDEVKARIGLKRFEFNARLDEHEESDRRLSVVLVAKEDGWEVKAHALEGREEGPRCLSMCRHLSTT</sequence>